<dbReference type="AlphaFoldDB" id="A0A5C2SJ97"/>
<evidence type="ECO:0000256" key="1">
    <source>
        <dbReference type="SAM" id="MobiDB-lite"/>
    </source>
</evidence>
<organism evidence="4 5">
    <name type="scientific">Lentinus tigrinus ALCF2SS1-6</name>
    <dbReference type="NCBI Taxonomy" id="1328759"/>
    <lineage>
        <taxon>Eukaryota</taxon>
        <taxon>Fungi</taxon>
        <taxon>Dikarya</taxon>
        <taxon>Basidiomycota</taxon>
        <taxon>Agaricomycotina</taxon>
        <taxon>Agaricomycetes</taxon>
        <taxon>Polyporales</taxon>
        <taxon>Polyporaceae</taxon>
        <taxon>Lentinus</taxon>
    </lineage>
</organism>
<dbReference type="Gene3D" id="1.20.140.10">
    <property type="entry name" value="Butyryl-CoA Dehydrogenase, subunit A, domain 3"/>
    <property type="match status" value="1"/>
</dbReference>
<evidence type="ECO:0000313" key="5">
    <source>
        <dbReference type="Proteomes" id="UP000313359"/>
    </source>
</evidence>
<keyword evidence="2" id="KW-0812">Transmembrane</keyword>
<accession>A0A5C2SJ97</accession>
<keyword evidence="5" id="KW-1185">Reference proteome</keyword>
<dbReference type="GO" id="GO:0005504">
    <property type="term" value="F:fatty acid binding"/>
    <property type="evidence" value="ECO:0007669"/>
    <property type="project" value="TreeGrafter"/>
</dbReference>
<dbReference type="Pfam" id="PF22924">
    <property type="entry name" value="ACOX_C_alpha1"/>
    <property type="match status" value="1"/>
</dbReference>
<dbReference type="GO" id="GO:0005777">
    <property type="term" value="C:peroxisome"/>
    <property type="evidence" value="ECO:0007669"/>
    <property type="project" value="InterPro"/>
</dbReference>
<protein>
    <submittedName>
        <fullName evidence="4">Acyl-CoA dehydrogenase NM domain-like protein</fullName>
    </submittedName>
</protein>
<dbReference type="SUPFAM" id="SSF56645">
    <property type="entry name" value="Acyl-CoA dehydrogenase NM domain-like"/>
    <property type="match status" value="1"/>
</dbReference>
<evidence type="ECO:0000256" key="2">
    <source>
        <dbReference type="SAM" id="Phobius"/>
    </source>
</evidence>
<feature type="domain" description="Acyl-CoA oxidase C-alpha1" evidence="3">
    <location>
        <begin position="268"/>
        <end position="392"/>
    </location>
</feature>
<dbReference type="GO" id="GO:0033540">
    <property type="term" value="P:fatty acid beta-oxidation using acyl-CoA oxidase"/>
    <property type="evidence" value="ECO:0007669"/>
    <property type="project" value="TreeGrafter"/>
</dbReference>
<dbReference type="GO" id="GO:0003997">
    <property type="term" value="F:acyl-CoA oxidase activity"/>
    <property type="evidence" value="ECO:0007669"/>
    <property type="project" value="InterPro"/>
</dbReference>
<dbReference type="InterPro" id="IPR036250">
    <property type="entry name" value="AcylCo_DH-like_C"/>
</dbReference>
<dbReference type="GO" id="GO:0055088">
    <property type="term" value="P:lipid homeostasis"/>
    <property type="evidence" value="ECO:0007669"/>
    <property type="project" value="TreeGrafter"/>
</dbReference>
<dbReference type="EMBL" id="ML122255">
    <property type="protein sequence ID" value="RPD63670.1"/>
    <property type="molecule type" value="Genomic_DNA"/>
</dbReference>
<dbReference type="Proteomes" id="UP000313359">
    <property type="component" value="Unassembled WGS sequence"/>
</dbReference>
<dbReference type="InterPro" id="IPR046373">
    <property type="entry name" value="Acyl-CoA_Oxase/DH_mid-dom_sf"/>
</dbReference>
<evidence type="ECO:0000259" key="3">
    <source>
        <dbReference type="Pfam" id="PF22924"/>
    </source>
</evidence>
<keyword evidence="2" id="KW-0472">Membrane</keyword>
<dbReference type="Gene3D" id="2.40.110.10">
    <property type="entry name" value="Butyryl-CoA Dehydrogenase, subunit A, domain 2"/>
    <property type="match status" value="1"/>
</dbReference>
<gene>
    <name evidence="4" type="ORF">L227DRAFT_584239</name>
</gene>
<feature type="transmembrane region" description="Helical" evidence="2">
    <location>
        <begin position="247"/>
        <end position="266"/>
    </location>
</feature>
<name>A0A5C2SJ97_9APHY</name>
<dbReference type="STRING" id="1328759.A0A5C2SJ97"/>
<dbReference type="InterPro" id="IPR055060">
    <property type="entry name" value="ACOX_C_alpha1"/>
</dbReference>
<dbReference type="InterPro" id="IPR012258">
    <property type="entry name" value="Acyl-CoA_oxidase"/>
</dbReference>
<reference evidence="4" key="1">
    <citation type="journal article" date="2018" name="Genome Biol. Evol.">
        <title>Genomics and development of Lentinus tigrinus, a white-rot wood-decaying mushroom with dimorphic fruiting bodies.</title>
        <authorList>
            <person name="Wu B."/>
            <person name="Xu Z."/>
            <person name="Knudson A."/>
            <person name="Carlson A."/>
            <person name="Chen N."/>
            <person name="Kovaka S."/>
            <person name="LaButti K."/>
            <person name="Lipzen A."/>
            <person name="Pennachio C."/>
            <person name="Riley R."/>
            <person name="Schakwitz W."/>
            <person name="Umezawa K."/>
            <person name="Ohm R.A."/>
            <person name="Grigoriev I.V."/>
            <person name="Nagy L.G."/>
            <person name="Gibbons J."/>
            <person name="Hibbett D."/>
        </authorList>
    </citation>
    <scope>NUCLEOTIDE SEQUENCE [LARGE SCALE GENOMIC DNA]</scope>
    <source>
        <strain evidence="4">ALCF2SS1-6</strain>
    </source>
</reference>
<dbReference type="OrthoDB" id="538336at2759"/>
<dbReference type="SUPFAM" id="SSF47203">
    <property type="entry name" value="Acyl-CoA dehydrogenase C-terminal domain-like"/>
    <property type="match status" value="1"/>
</dbReference>
<proteinExistence type="predicted"/>
<evidence type="ECO:0000313" key="4">
    <source>
        <dbReference type="EMBL" id="RPD63670.1"/>
    </source>
</evidence>
<dbReference type="GO" id="GO:0071949">
    <property type="term" value="F:FAD binding"/>
    <property type="evidence" value="ECO:0007669"/>
    <property type="project" value="InterPro"/>
</dbReference>
<sequence>MSSQGYPRRTRHLPHSDVFSKPTHHMDDNARALLSYEKAKQIGLSYDMTIDDVLSLSPKFWQLHNDPVSLLDGAAFTLLAIQFNLCAGTVARYTRRRPELIPLVKDFLRFRKHGQFMLTELGHGLDISNIETTATLLPSGEFLLHSPTPSSAKFMPPTMPAGLPCVAVVFARLMVNGEFRGHRPFVVPLNDGKQMCAGVQSRLLPYRGGANPLPHALTTFTNVCLPRSALLGMLERPMNMHANLMDIIWRVAIGTMALGCVALPLMQCYATIGTMYSLRRVIGSATNPALRTPILTFRTQQAPILAVTANAYVMQAFQRWAVRQFCSKSVDGRVRHGVAAIFKAVMVQHSQQGALSVSERCGAQGLFAHNQMTCLHNEMRGIAIAEGDILGLAIRLVNEILLGRYDMPPPADPNSLLARHEAGLLAELREVVRTLPHHRSDEVNRLILPHCQPAMEAIGHRMAYDAAVAAGVRPCLVDLYVANVVKLDSAWYAEHAGLGRKAQQEMETRAQDQVLPLLGTLVKEMDVFAYVTAPIVSDDRWAAFVQDLKVFRGNARVDPLEQQRGGRFGVETEMVRSHL</sequence>
<dbReference type="PANTHER" id="PTHR10909:SF382">
    <property type="entry name" value="ACYL-COENZYME A OXIDASE"/>
    <property type="match status" value="1"/>
</dbReference>
<keyword evidence="2" id="KW-1133">Transmembrane helix</keyword>
<feature type="region of interest" description="Disordered" evidence="1">
    <location>
        <begin position="1"/>
        <end position="24"/>
    </location>
</feature>
<dbReference type="PANTHER" id="PTHR10909">
    <property type="entry name" value="ELECTRON TRANSPORT OXIDOREDUCTASE"/>
    <property type="match status" value="1"/>
</dbReference>
<dbReference type="InterPro" id="IPR009100">
    <property type="entry name" value="AcylCoA_DH/oxidase_NM_dom_sf"/>
</dbReference>